<dbReference type="Pfam" id="PF04391">
    <property type="entry name" value="DUF533"/>
    <property type="match status" value="1"/>
</dbReference>
<evidence type="ECO:0000313" key="2">
    <source>
        <dbReference type="Proteomes" id="UP000184290"/>
    </source>
</evidence>
<dbReference type="InterPro" id="IPR007486">
    <property type="entry name" value="YebE"/>
</dbReference>
<sequence>MIDAQKLLDQFLGTGRGAPRAGAGQGGMQTGQSGLGAGLPGGLGDLVGSVLGGRSGGGRGGGIGGGMGGALGPVIAGGLASYLLRGKNAKKLGGSALRLGGLALVAGLGYKAWQNYQAQQAGNTANRIAPGEIPDASDTAFIPPPGEEQEYARLLLSAMIAAAKADGSIDSGEEEAIFGKMDGLELDAEEKSLVMDELRRPMPVEDLAAQARTPEAGVEVYLASLMAIDADTPAERDYLQRLAAALRLPPDLVAEIHDAHENALQA</sequence>
<reference evidence="1 2" key="1">
    <citation type="submission" date="2016-11" db="EMBL/GenBank/DDBJ databases">
        <authorList>
            <person name="Varghese N."/>
            <person name="Submissions S."/>
        </authorList>
    </citation>
    <scope>NUCLEOTIDE SEQUENCE [LARGE SCALE GENOMIC DNA]</scope>
    <source>
        <strain evidence="1 2">DSM 21988</strain>
    </source>
</reference>
<proteinExistence type="predicted"/>
<comment type="caution">
    <text evidence="1">The sequence shown here is derived from an EMBL/GenBank/DDBJ whole genome shotgun (WGS) entry which is preliminary data.</text>
</comment>
<name>A0ABY1IE14_9HYPH</name>
<accession>A0ABY1IE14</accession>
<protein>
    <submittedName>
        <fullName evidence="1">Uncharacterized membrane protein YebE, DUF533 family</fullName>
    </submittedName>
</protein>
<keyword evidence="2" id="KW-1185">Reference proteome</keyword>
<dbReference type="RefSeq" id="WP_060605459.1">
    <property type="nucleotide sequence ID" value="NZ_FQZC01000002.1"/>
</dbReference>
<dbReference type="Gene3D" id="1.10.3680.10">
    <property type="entry name" value="TerB-like"/>
    <property type="match status" value="1"/>
</dbReference>
<dbReference type="InterPro" id="IPR029024">
    <property type="entry name" value="TerB-like"/>
</dbReference>
<organism evidence="1 2">
    <name type="scientific">Aureimonas altamirensis DSM 21988</name>
    <dbReference type="NCBI Taxonomy" id="1121026"/>
    <lineage>
        <taxon>Bacteria</taxon>
        <taxon>Pseudomonadati</taxon>
        <taxon>Pseudomonadota</taxon>
        <taxon>Alphaproteobacteria</taxon>
        <taxon>Hyphomicrobiales</taxon>
        <taxon>Aurantimonadaceae</taxon>
        <taxon>Aureimonas</taxon>
    </lineage>
</organism>
<dbReference type="EMBL" id="FQZC01000002">
    <property type="protein sequence ID" value="SHJ03654.1"/>
    <property type="molecule type" value="Genomic_DNA"/>
</dbReference>
<dbReference type="Proteomes" id="UP000184290">
    <property type="component" value="Unassembled WGS sequence"/>
</dbReference>
<dbReference type="CDD" id="cd07178">
    <property type="entry name" value="terB_like_YebE"/>
    <property type="match status" value="1"/>
</dbReference>
<evidence type="ECO:0000313" key="1">
    <source>
        <dbReference type="EMBL" id="SHJ03654.1"/>
    </source>
</evidence>
<gene>
    <name evidence="1" type="ORF">SAMN02745911_1473</name>
</gene>
<dbReference type="SUPFAM" id="SSF158682">
    <property type="entry name" value="TerB-like"/>
    <property type="match status" value="1"/>
</dbReference>